<organism evidence="3 4">
    <name type="scientific">Panicum virgatum</name>
    <name type="common">Blackwell switchgrass</name>
    <dbReference type="NCBI Taxonomy" id="38727"/>
    <lineage>
        <taxon>Eukaryota</taxon>
        <taxon>Viridiplantae</taxon>
        <taxon>Streptophyta</taxon>
        <taxon>Embryophyta</taxon>
        <taxon>Tracheophyta</taxon>
        <taxon>Spermatophyta</taxon>
        <taxon>Magnoliopsida</taxon>
        <taxon>Liliopsida</taxon>
        <taxon>Poales</taxon>
        <taxon>Poaceae</taxon>
        <taxon>PACMAD clade</taxon>
        <taxon>Panicoideae</taxon>
        <taxon>Panicodae</taxon>
        <taxon>Paniceae</taxon>
        <taxon>Panicinae</taxon>
        <taxon>Panicum</taxon>
        <taxon>Panicum sect. Hiantes</taxon>
    </lineage>
</organism>
<dbReference type="AlphaFoldDB" id="A0A8T0N6I2"/>
<keyword evidence="2" id="KW-1133">Transmembrane helix</keyword>
<comment type="caution">
    <text evidence="3">The sequence shown here is derived from an EMBL/GenBank/DDBJ whole genome shotgun (WGS) entry which is preliminary data.</text>
</comment>
<evidence type="ECO:0000313" key="4">
    <source>
        <dbReference type="Proteomes" id="UP000823388"/>
    </source>
</evidence>
<keyword evidence="4" id="KW-1185">Reference proteome</keyword>
<evidence type="ECO:0000256" key="2">
    <source>
        <dbReference type="SAM" id="Phobius"/>
    </source>
</evidence>
<keyword evidence="2" id="KW-0472">Membrane</keyword>
<dbReference type="PANTHER" id="PTHR33625:SF1">
    <property type="entry name" value="EXPRESSED PROTEIN"/>
    <property type="match status" value="1"/>
</dbReference>
<protein>
    <submittedName>
        <fullName evidence="3">Uncharacterized protein</fullName>
    </submittedName>
</protein>
<reference evidence="3" key="1">
    <citation type="submission" date="2020-05" db="EMBL/GenBank/DDBJ databases">
        <title>WGS assembly of Panicum virgatum.</title>
        <authorList>
            <person name="Lovell J.T."/>
            <person name="Jenkins J."/>
            <person name="Shu S."/>
            <person name="Juenger T.E."/>
            <person name="Schmutz J."/>
        </authorList>
    </citation>
    <scope>NUCLEOTIDE SEQUENCE</scope>
    <source>
        <strain evidence="3">AP13</strain>
    </source>
</reference>
<dbReference type="Proteomes" id="UP000823388">
    <property type="component" value="Chromosome 9N"/>
</dbReference>
<dbReference type="OrthoDB" id="659599at2759"/>
<name>A0A8T0N6I2_PANVG</name>
<keyword evidence="2" id="KW-0812">Transmembrane</keyword>
<accession>A0A8T0N6I2</accession>
<dbReference type="EMBL" id="CM029054">
    <property type="protein sequence ID" value="KAG2542704.1"/>
    <property type="molecule type" value="Genomic_DNA"/>
</dbReference>
<feature type="transmembrane region" description="Helical" evidence="2">
    <location>
        <begin position="317"/>
        <end position="337"/>
    </location>
</feature>
<evidence type="ECO:0000256" key="1">
    <source>
        <dbReference type="SAM" id="MobiDB-lite"/>
    </source>
</evidence>
<evidence type="ECO:0000313" key="3">
    <source>
        <dbReference type="EMBL" id="KAG2542704.1"/>
    </source>
</evidence>
<sequence>MVGGSIRAAAKAAVVGGYRSAAYMRRAVIPSSQSSSSSSAADSRKASTIAVDDWVIPDHEVFGPVPTHEEAMAATLDLKDAFEIAQVESTARIDTQKTHLSPTDQDNHAKIAQQIAIPELVHSETETPQVVVHSETSKKEDTQVVVHSETSKKEDTQVVVHSETSKREDNYENLLAAAGTRGRVVQAFTLLQEIPEAQDVVASLASDKNVWDAVMKNDKVMKFYKTYESKLSECSSAASSVSGDEVEDGDAASVQNSNDLHPSAGESLKDYLEKMKALVSEMMSNLSNMMQDLVSTSDEGRCKGKIKTLILSSSKDFPSAPSAFVILAIASIIVVMLKRA</sequence>
<dbReference type="PANTHER" id="PTHR33625">
    <property type="entry name" value="OS08G0179900 PROTEIN"/>
    <property type="match status" value="1"/>
</dbReference>
<feature type="region of interest" description="Disordered" evidence="1">
    <location>
        <begin position="241"/>
        <end position="265"/>
    </location>
</feature>
<gene>
    <name evidence="3" type="ORF">PVAP13_9NG656700</name>
</gene>
<proteinExistence type="predicted"/>